<dbReference type="EMBL" id="ATMH01010304">
    <property type="protein sequence ID" value="EPY17782.1"/>
    <property type="molecule type" value="Genomic_DNA"/>
</dbReference>
<organism evidence="2 3">
    <name type="scientific">Strigomonas culicis</name>
    <dbReference type="NCBI Taxonomy" id="28005"/>
    <lineage>
        <taxon>Eukaryota</taxon>
        <taxon>Discoba</taxon>
        <taxon>Euglenozoa</taxon>
        <taxon>Kinetoplastea</taxon>
        <taxon>Metakinetoplastina</taxon>
        <taxon>Trypanosomatida</taxon>
        <taxon>Trypanosomatidae</taxon>
        <taxon>Strigomonadinae</taxon>
        <taxon>Strigomonas</taxon>
    </lineage>
</organism>
<comment type="caution">
    <text evidence="2">The sequence shown here is derived from an EMBL/GenBank/DDBJ whole genome shotgun (WGS) entry which is preliminary data.</text>
</comment>
<proteinExistence type="predicted"/>
<dbReference type="Proteomes" id="UP000015354">
    <property type="component" value="Unassembled WGS sequence"/>
</dbReference>
<name>S9TI74_9TRYP</name>
<evidence type="ECO:0000313" key="2">
    <source>
        <dbReference type="EMBL" id="EPY17782.1"/>
    </source>
</evidence>
<gene>
    <name evidence="2" type="ORF">STCU_10405</name>
</gene>
<sequence length="149" mass="16235">MLLANREVVKRYGGRLRAGGGDLPDGPVGSVQQLIQGERRRSAARWQQARYTSTALRRGGGTAADEAFSFLEAAHYAPADPLSGERGAAEGNAEEAADPASPLLHKQVTKDNRVYAWDMGVHTLTVVVQKEYVNASHLQFRSEEDTKTQ</sequence>
<accession>S9TI74</accession>
<evidence type="ECO:0000256" key="1">
    <source>
        <dbReference type="SAM" id="MobiDB-lite"/>
    </source>
</evidence>
<feature type="region of interest" description="Disordered" evidence="1">
    <location>
        <begin position="80"/>
        <end position="105"/>
    </location>
</feature>
<evidence type="ECO:0000313" key="3">
    <source>
        <dbReference type="Proteomes" id="UP000015354"/>
    </source>
</evidence>
<protein>
    <submittedName>
        <fullName evidence="2">Uncharacterized protein</fullName>
    </submittedName>
</protein>
<reference evidence="2 3" key="1">
    <citation type="journal article" date="2013" name="PLoS ONE">
        <title>Predicting the Proteins of Angomonas deanei, Strigomonas culicis and Their Respective Endosymbionts Reveals New Aspects of the Trypanosomatidae Family.</title>
        <authorList>
            <person name="Motta M.C."/>
            <person name="Martins A.C."/>
            <person name="de Souza S.S."/>
            <person name="Catta-Preta C.M."/>
            <person name="Silva R."/>
            <person name="Klein C.C."/>
            <person name="de Almeida L.G."/>
            <person name="de Lima Cunha O."/>
            <person name="Ciapina L.P."/>
            <person name="Brocchi M."/>
            <person name="Colabardini A.C."/>
            <person name="de Araujo Lima B."/>
            <person name="Machado C.R."/>
            <person name="de Almeida Soares C.M."/>
            <person name="Probst C.M."/>
            <person name="de Menezes C.B."/>
            <person name="Thompson C.E."/>
            <person name="Bartholomeu D.C."/>
            <person name="Gradia D.F."/>
            <person name="Pavoni D.P."/>
            <person name="Grisard E.C."/>
            <person name="Fantinatti-Garboggini F."/>
            <person name="Marchini F.K."/>
            <person name="Rodrigues-Luiz G.F."/>
            <person name="Wagner G."/>
            <person name="Goldman G.H."/>
            <person name="Fietto J.L."/>
            <person name="Elias M.C."/>
            <person name="Goldman M.H."/>
            <person name="Sagot M.F."/>
            <person name="Pereira M."/>
            <person name="Stoco P.H."/>
            <person name="de Mendonca-Neto R.P."/>
            <person name="Teixeira S.M."/>
            <person name="Maciel T.E."/>
            <person name="de Oliveira Mendes T.A."/>
            <person name="Urmenyi T.P."/>
            <person name="de Souza W."/>
            <person name="Schenkman S."/>
            <person name="de Vasconcelos A.T."/>
        </authorList>
    </citation>
    <scope>NUCLEOTIDE SEQUENCE [LARGE SCALE GENOMIC DNA]</scope>
</reference>
<dbReference type="AlphaFoldDB" id="S9TI74"/>
<keyword evidence="3" id="KW-1185">Reference proteome</keyword>